<dbReference type="InterPro" id="IPR012349">
    <property type="entry name" value="Split_barrel_FMN-bd"/>
</dbReference>
<dbReference type="Gene3D" id="3.20.180.10">
    <property type="entry name" value="PNP-oxidase-like"/>
    <property type="match status" value="1"/>
</dbReference>
<evidence type="ECO:0000259" key="1">
    <source>
        <dbReference type="Pfam" id="PF10615"/>
    </source>
</evidence>
<proteinExistence type="predicted"/>
<sequence length="320" mass="36823">MHLQNQTLTRSLPLSPILLPKPNIKFNSHLPKQYPFRKFCLKCSVSTFSQPTQVGLSSKSNRPFPAEVSRTIMELSSVGTLSTLTPEEGWPLGLGVRFAVDDEGTPVLCLSSQSQRLFPSDKRSSLHVQLDQCGMRTPQCTIQGVLEKPKDTKTLKLLHSTWKNRFGEEFDKELVYVVAVEKVLQMEDFMEDGIWVSSSDYKNSSPDPLRDFAEAIVNEINSKSMEDIYRFCNVYVDLDFQVSEVKMIWVDRLGFELRLSCLDRELFDVRIPFPREVTDEKGAKSSFNCMSQLAWEVEKNYQLPDFEKVKQLKQVKYKRL</sequence>
<protein>
    <submittedName>
        <fullName evidence="2">Uncharacterized protein MANES_16G045400</fullName>
    </submittedName>
</protein>
<dbReference type="PANTHER" id="PTHR13343:SF22">
    <property type="entry name" value="GLUTAMYL-TRNA REDUCTASE-BINDING PROTEIN, CHLOROPLASTIC"/>
    <property type="match status" value="1"/>
</dbReference>
<dbReference type="EMBL" id="GGEC01013846">
    <property type="protein sequence ID" value="MBW94329.1"/>
    <property type="molecule type" value="Transcribed_RNA"/>
</dbReference>
<evidence type="ECO:0000313" key="2">
    <source>
        <dbReference type="EMBL" id="MBW94329.1"/>
    </source>
</evidence>
<dbReference type="InterPro" id="IPR019595">
    <property type="entry name" value="DUF2470"/>
</dbReference>
<dbReference type="AlphaFoldDB" id="A0A2P2JLJ7"/>
<organism evidence="2">
    <name type="scientific">Rhizophora mucronata</name>
    <name type="common">Asiatic mangrove</name>
    <dbReference type="NCBI Taxonomy" id="61149"/>
    <lineage>
        <taxon>Eukaryota</taxon>
        <taxon>Viridiplantae</taxon>
        <taxon>Streptophyta</taxon>
        <taxon>Embryophyta</taxon>
        <taxon>Tracheophyta</taxon>
        <taxon>Spermatophyta</taxon>
        <taxon>Magnoliopsida</taxon>
        <taxon>eudicotyledons</taxon>
        <taxon>Gunneridae</taxon>
        <taxon>Pentapetalae</taxon>
        <taxon>rosids</taxon>
        <taxon>fabids</taxon>
        <taxon>Malpighiales</taxon>
        <taxon>Rhizophoraceae</taxon>
        <taxon>Rhizophora</taxon>
    </lineage>
</organism>
<dbReference type="FunFam" id="2.30.110.10:FF:000015">
    <property type="entry name" value="Glutamyl-tRNA reductase-binding protein, chloroplastic"/>
    <property type="match status" value="1"/>
</dbReference>
<dbReference type="InterPro" id="IPR037119">
    <property type="entry name" value="Haem_oxidase_HugZ-like_sf"/>
</dbReference>
<dbReference type="SUPFAM" id="SSF50475">
    <property type="entry name" value="FMN-binding split barrel"/>
    <property type="match status" value="1"/>
</dbReference>
<dbReference type="PANTHER" id="PTHR13343">
    <property type="entry name" value="CREG1 PROTEIN"/>
    <property type="match status" value="1"/>
</dbReference>
<reference evidence="2" key="1">
    <citation type="submission" date="2018-02" db="EMBL/GenBank/DDBJ databases">
        <title>Rhizophora mucronata_Transcriptome.</title>
        <authorList>
            <person name="Meera S.P."/>
            <person name="Sreeshan A."/>
            <person name="Augustine A."/>
        </authorList>
    </citation>
    <scope>NUCLEOTIDE SEQUENCE</scope>
    <source>
        <tissue evidence="2">Leaf</tissue>
    </source>
</reference>
<dbReference type="GO" id="GO:0009507">
    <property type="term" value="C:chloroplast"/>
    <property type="evidence" value="ECO:0007669"/>
    <property type="project" value="TreeGrafter"/>
</dbReference>
<name>A0A2P2JLJ7_RHIMU</name>
<dbReference type="Gene3D" id="2.30.110.10">
    <property type="entry name" value="Electron Transport, Fmn-binding Protein, Chain A"/>
    <property type="match status" value="1"/>
</dbReference>
<dbReference type="Pfam" id="PF10615">
    <property type="entry name" value="DUF2470"/>
    <property type="match status" value="1"/>
</dbReference>
<accession>A0A2P2JLJ7</accession>
<dbReference type="FunFam" id="3.20.180.10:FF:000001">
    <property type="entry name" value="Glutamyl-tRNA reductase-binding protein chloroplastic"/>
    <property type="match status" value="1"/>
</dbReference>
<feature type="domain" description="DUF2470" evidence="1">
    <location>
        <begin position="214"/>
        <end position="287"/>
    </location>
</feature>